<keyword evidence="13" id="KW-0131">Cell cycle</keyword>
<feature type="domain" description="ZNF380 coiled-coil" evidence="16">
    <location>
        <begin position="168"/>
        <end position="248"/>
    </location>
</feature>
<dbReference type="GO" id="GO:0003676">
    <property type="term" value="F:nucleic acid binding"/>
    <property type="evidence" value="ECO:0007669"/>
    <property type="project" value="InterPro"/>
</dbReference>
<reference evidence="17" key="1">
    <citation type="submission" date="2022-01" db="EMBL/GenBank/DDBJ databases">
        <authorList>
            <person name="King R."/>
        </authorList>
    </citation>
    <scope>NUCLEOTIDE SEQUENCE</scope>
</reference>
<dbReference type="InterPro" id="IPR040050">
    <property type="entry name" value="ZNF830-like"/>
</dbReference>
<dbReference type="PANTHER" id="PTHR13278">
    <property type="entry name" value="ZINC FINGER PROTEIN 830"/>
    <property type="match status" value="1"/>
</dbReference>
<dbReference type="InterPro" id="IPR059039">
    <property type="entry name" value="ZNF380_CC"/>
</dbReference>
<sequence length="287" mass="33355">MSAIFKNAKKKLNQSELRKLMNDHKIKAKDVKKIDSPLAKYNEQGQLTCLLCKWVVRSEAVWALHVNSKKHKENIGIAKKLKERTNNFTTPLKRPLTPPLPEVSEKKIKGILKHAKPSTVENSNSVKNDKIQLPTDFFDAQLKNKPSPSEIAEEPEKMEEPVENKDTLPEGFFDDPKLDAKARNQEYKDPVEEEWEKFLKVIKEADSESNAIIAEDQEEATTERQIDEIDEQIKKLSRVLDLERKKEEVVAHTNESRNQTSSDDREDDLEEDFEEFLDWREKKSFKK</sequence>
<dbReference type="GO" id="GO:0033260">
    <property type="term" value="P:nuclear DNA replication"/>
    <property type="evidence" value="ECO:0007669"/>
    <property type="project" value="TreeGrafter"/>
</dbReference>
<feature type="region of interest" description="Disordered" evidence="15">
    <location>
        <begin position="142"/>
        <end position="178"/>
    </location>
</feature>
<evidence type="ECO:0000313" key="18">
    <source>
        <dbReference type="Proteomes" id="UP001153636"/>
    </source>
</evidence>
<dbReference type="Pfam" id="PF23406">
    <property type="entry name" value="ZNF380_CC"/>
    <property type="match status" value="1"/>
</dbReference>
<keyword evidence="4" id="KW-0158">Chromosome</keyword>
<accession>A0A9P0GM10</accession>
<evidence type="ECO:0000256" key="8">
    <source>
        <dbReference type="ARBA" id="ARBA00022771"/>
    </source>
</evidence>
<evidence type="ECO:0000259" key="16">
    <source>
        <dbReference type="Pfam" id="PF23406"/>
    </source>
</evidence>
<proteinExistence type="predicted"/>
<dbReference type="PANTHER" id="PTHR13278:SF0">
    <property type="entry name" value="ZINC FINGER PROTEIN 830"/>
    <property type="match status" value="1"/>
</dbReference>
<dbReference type="SUPFAM" id="SSF57667">
    <property type="entry name" value="beta-beta-alpha zinc fingers"/>
    <property type="match status" value="1"/>
</dbReference>
<dbReference type="AlphaFoldDB" id="A0A9P0GM10"/>
<keyword evidence="12" id="KW-0539">Nucleus</keyword>
<keyword evidence="5" id="KW-0217">Developmental protein</keyword>
<evidence type="ECO:0000256" key="9">
    <source>
        <dbReference type="ARBA" id="ARBA00022776"/>
    </source>
</evidence>
<evidence type="ECO:0000256" key="13">
    <source>
        <dbReference type="ARBA" id="ARBA00023306"/>
    </source>
</evidence>
<feature type="compositionally biased region" description="Basic and acidic residues" evidence="15">
    <location>
        <begin position="154"/>
        <end position="178"/>
    </location>
</feature>
<keyword evidence="8" id="KW-0863">Zinc-finger</keyword>
<organism evidence="17 18">
    <name type="scientific">Psylliodes chrysocephalus</name>
    <dbReference type="NCBI Taxonomy" id="3402493"/>
    <lineage>
        <taxon>Eukaryota</taxon>
        <taxon>Metazoa</taxon>
        <taxon>Ecdysozoa</taxon>
        <taxon>Arthropoda</taxon>
        <taxon>Hexapoda</taxon>
        <taxon>Insecta</taxon>
        <taxon>Pterygota</taxon>
        <taxon>Neoptera</taxon>
        <taxon>Endopterygota</taxon>
        <taxon>Coleoptera</taxon>
        <taxon>Polyphaga</taxon>
        <taxon>Cucujiformia</taxon>
        <taxon>Chrysomeloidea</taxon>
        <taxon>Chrysomelidae</taxon>
        <taxon>Galerucinae</taxon>
        <taxon>Alticini</taxon>
        <taxon>Psylliodes</taxon>
    </lineage>
</organism>
<dbReference type="GO" id="GO:0044773">
    <property type="term" value="P:mitotic DNA damage checkpoint signaling"/>
    <property type="evidence" value="ECO:0007669"/>
    <property type="project" value="TreeGrafter"/>
</dbReference>
<keyword evidence="6" id="KW-0132">Cell division</keyword>
<dbReference type="InterPro" id="IPR036236">
    <property type="entry name" value="Znf_C2H2_sf"/>
</dbReference>
<keyword evidence="18" id="KW-1185">Reference proteome</keyword>
<feature type="region of interest" description="Disordered" evidence="15">
    <location>
        <begin position="245"/>
        <end position="271"/>
    </location>
</feature>
<dbReference type="Proteomes" id="UP001153636">
    <property type="component" value="Chromosome 8"/>
</dbReference>
<gene>
    <name evidence="17" type="ORF">PSYICH_LOCUS14740</name>
</gene>
<protein>
    <recommendedName>
        <fullName evidence="3">Zinc finger protein 830</fullName>
    </recommendedName>
    <alternativeName>
        <fullName evidence="14">Coiled-coil domain-containing protein 16</fullName>
    </alternativeName>
</protein>
<keyword evidence="11" id="KW-0175">Coiled coil</keyword>
<evidence type="ECO:0000256" key="10">
    <source>
        <dbReference type="ARBA" id="ARBA00022833"/>
    </source>
</evidence>
<name>A0A9P0GM10_9CUCU</name>
<keyword evidence="7" id="KW-0479">Metal-binding</keyword>
<evidence type="ECO:0000256" key="6">
    <source>
        <dbReference type="ARBA" id="ARBA00022618"/>
    </source>
</evidence>
<evidence type="ECO:0000256" key="14">
    <source>
        <dbReference type="ARBA" id="ARBA00030672"/>
    </source>
</evidence>
<dbReference type="GO" id="GO:0008270">
    <property type="term" value="F:zinc ion binding"/>
    <property type="evidence" value="ECO:0007669"/>
    <property type="project" value="UniProtKB-KW"/>
</dbReference>
<dbReference type="EMBL" id="OV651820">
    <property type="protein sequence ID" value="CAH1114711.1"/>
    <property type="molecule type" value="Genomic_DNA"/>
</dbReference>
<comment type="subcellular location">
    <subcellularLocation>
        <location evidence="1">Chromosome</location>
    </subcellularLocation>
    <subcellularLocation>
        <location evidence="2">Nucleus speckle</location>
    </subcellularLocation>
</comment>
<dbReference type="GO" id="GO:0033314">
    <property type="term" value="P:mitotic DNA replication checkpoint signaling"/>
    <property type="evidence" value="ECO:0007669"/>
    <property type="project" value="TreeGrafter"/>
</dbReference>
<evidence type="ECO:0000313" key="17">
    <source>
        <dbReference type="EMBL" id="CAH1114711.1"/>
    </source>
</evidence>
<evidence type="ECO:0000256" key="11">
    <source>
        <dbReference type="ARBA" id="ARBA00023054"/>
    </source>
</evidence>
<dbReference type="GO" id="GO:0005681">
    <property type="term" value="C:spliceosomal complex"/>
    <property type="evidence" value="ECO:0007669"/>
    <property type="project" value="InterPro"/>
</dbReference>
<evidence type="ECO:0000256" key="7">
    <source>
        <dbReference type="ARBA" id="ARBA00022723"/>
    </source>
</evidence>
<keyword evidence="9" id="KW-0498">Mitosis</keyword>
<evidence type="ECO:0000256" key="15">
    <source>
        <dbReference type="SAM" id="MobiDB-lite"/>
    </source>
</evidence>
<evidence type="ECO:0000256" key="5">
    <source>
        <dbReference type="ARBA" id="ARBA00022473"/>
    </source>
</evidence>
<evidence type="ECO:0000256" key="1">
    <source>
        <dbReference type="ARBA" id="ARBA00004286"/>
    </source>
</evidence>
<dbReference type="OrthoDB" id="77607at2759"/>
<keyword evidence="10" id="KW-0862">Zinc</keyword>
<evidence type="ECO:0000256" key="3">
    <source>
        <dbReference type="ARBA" id="ARBA00017358"/>
    </source>
</evidence>
<evidence type="ECO:0000256" key="12">
    <source>
        <dbReference type="ARBA" id="ARBA00023242"/>
    </source>
</evidence>
<evidence type="ECO:0000256" key="4">
    <source>
        <dbReference type="ARBA" id="ARBA00022454"/>
    </source>
</evidence>
<evidence type="ECO:0000256" key="2">
    <source>
        <dbReference type="ARBA" id="ARBA00004324"/>
    </source>
</evidence>